<dbReference type="EMBL" id="FNDZ01000002">
    <property type="protein sequence ID" value="SDI35188.1"/>
    <property type="molecule type" value="Genomic_DNA"/>
</dbReference>
<dbReference type="Proteomes" id="UP000183255">
    <property type="component" value="Unassembled WGS sequence"/>
</dbReference>
<dbReference type="InterPro" id="IPR036390">
    <property type="entry name" value="WH_DNA-bd_sf"/>
</dbReference>
<dbReference type="InterPro" id="IPR036388">
    <property type="entry name" value="WH-like_DNA-bd_sf"/>
</dbReference>
<dbReference type="RefSeq" id="WP_031577665.1">
    <property type="nucleotide sequence ID" value="NZ_FNDZ01000002.1"/>
</dbReference>
<evidence type="ECO:0008006" key="3">
    <source>
        <dbReference type="Google" id="ProtNLM"/>
    </source>
</evidence>
<accession>A0A1G8JVK7</accession>
<protein>
    <recommendedName>
        <fullName evidence="3">Sugar kinase of the NBD/HSP70 family, may contain an N-terminal HTH domain</fullName>
    </recommendedName>
</protein>
<evidence type="ECO:0000313" key="2">
    <source>
        <dbReference type="Proteomes" id="UP000183255"/>
    </source>
</evidence>
<reference evidence="1 2" key="1">
    <citation type="submission" date="2016-10" db="EMBL/GenBank/DDBJ databases">
        <authorList>
            <person name="de Groot N.N."/>
        </authorList>
    </citation>
    <scope>NUCLEOTIDE SEQUENCE [LARGE SCALE GENOMIC DNA]</scope>
    <source>
        <strain evidence="1 2">CGMCC 1.5058</strain>
    </source>
</reference>
<gene>
    <name evidence="1" type="ORF">SAMN05421804_102122</name>
</gene>
<dbReference type="AlphaFoldDB" id="A0A1G8JVK7"/>
<evidence type="ECO:0000313" key="1">
    <source>
        <dbReference type="EMBL" id="SDI35188.1"/>
    </source>
</evidence>
<sequence>MSRASLSDVRKKNKEIVKKAIFDHPQISRVELAEYTGLSGGTITNLVNELLASGEILESFEQKSTGGRRRVGLVIQMTADHVVLVEVKHRQISFKIYDTTKQLIETKVMRTNYVNGNTIVEFMVEELERLAKKPVKIGLLIDENMIESELSYMLSTGLSQDNIPIRDALKMFKIDQVEIEFTSQYHLEEEIANAKLEGIENYIYTALDYEMTAQIYMRGKLVDHSGQTVISMSPLLEQMGLLDKWREVFHTVATLKNSPVGTVSGKSLLSLKKSPQKTIAEITASVLAIILNFYDLDAVFMVGNGTNIPGIEHSVQKLLRIKTVRYPEHIYVLGAAVGDYSENMVKRLTERVVFGS</sequence>
<name>A0A1G8JVK7_9CLOT</name>
<dbReference type="SUPFAM" id="SSF46785">
    <property type="entry name" value="Winged helix' DNA-binding domain"/>
    <property type="match status" value="1"/>
</dbReference>
<organism evidence="1 2">
    <name type="scientific">Proteiniclasticum ruminis</name>
    <dbReference type="NCBI Taxonomy" id="398199"/>
    <lineage>
        <taxon>Bacteria</taxon>
        <taxon>Bacillati</taxon>
        <taxon>Bacillota</taxon>
        <taxon>Clostridia</taxon>
        <taxon>Eubacteriales</taxon>
        <taxon>Clostridiaceae</taxon>
        <taxon>Proteiniclasticum</taxon>
    </lineage>
</organism>
<proteinExistence type="predicted"/>
<dbReference type="Gene3D" id="1.10.10.10">
    <property type="entry name" value="Winged helix-like DNA-binding domain superfamily/Winged helix DNA-binding domain"/>
    <property type="match status" value="1"/>
</dbReference>